<dbReference type="Pfam" id="PF00078">
    <property type="entry name" value="RVT_1"/>
    <property type="match status" value="1"/>
</dbReference>
<dbReference type="EMBL" id="JAGYWB010000004">
    <property type="protein sequence ID" value="KAI0524527.1"/>
    <property type="molecule type" value="Genomic_DNA"/>
</dbReference>
<dbReference type="InterPro" id="IPR025558">
    <property type="entry name" value="DUF4283"/>
</dbReference>
<feature type="compositionally biased region" description="Basic and acidic residues" evidence="1">
    <location>
        <begin position="560"/>
        <end position="572"/>
    </location>
</feature>
<feature type="domain" description="Reverse transcriptase" evidence="2">
    <location>
        <begin position="969"/>
        <end position="1100"/>
    </location>
</feature>
<evidence type="ECO:0000313" key="5">
    <source>
        <dbReference type="Proteomes" id="UP000829196"/>
    </source>
</evidence>
<dbReference type="Pfam" id="PF14111">
    <property type="entry name" value="DUF4283"/>
    <property type="match status" value="1"/>
</dbReference>
<dbReference type="OrthoDB" id="1113909at2759"/>
<evidence type="ECO:0000256" key="1">
    <source>
        <dbReference type="SAM" id="MobiDB-lite"/>
    </source>
</evidence>
<keyword evidence="5" id="KW-1185">Reference proteome</keyword>
<dbReference type="SUPFAM" id="SSF56219">
    <property type="entry name" value="DNase I-like"/>
    <property type="match status" value="1"/>
</dbReference>
<feature type="compositionally biased region" description="Basic and acidic residues" evidence="1">
    <location>
        <begin position="497"/>
        <end position="513"/>
    </location>
</feature>
<feature type="region of interest" description="Disordered" evidence="1">
    <location>
        <begin position="1"/>
        <end position="22"/>
    </location>
</feature>
<gene>
    <name evidence="4" type="ORF">KFK09_003901</name>
</gene>
<organism evidence="4 5">
    <name type="scientific">Dendrobium nobile</name>
    <name type="common">Orchid</name>
    <dbReference type="NCBI Taxonomy" id="94219"/>
    <lineage>
        <taxon>Eukaryota</taxon>
        <taxon>Viridiplantae</taxon>
        <taxon>Streptophyta</taxon>
        <taxon>Embryophyta</taxon>
        <taxon>Tracheophyta</taxon>
        <taxon>Spermatophyta</taxon>
        <taxon>Magnoliopsida</taxon>
        <taxon>Liliopsida</taxon>
        <taxon>Asparagales</taxon>
        <taxon>Orchidaceae</taxon>
        <taxon>Epidendroideae</taxon>
        <taxon>Malaxideae</taxon>
        <taxon>Dendrobiinae</taxon>
        <taxon>Dendrobium</taxon>
    </lineage>
</organism>
<dbReference type="Proteomes" id="UP000829196">
    <property type="component" value="Unassembled WGS sequence"/>
</dbReference>
<evidence type="ECO:0000259" key="3">
    <source>
        <dbReference type="Pfam" id="PF14111"/>
    </source>
</evidence>
<accession>A0A8T3C4A6</accession>
<dbReference type="PANTHER" id="PTHR33116">
    <property type="entry name" value="REVERSE TRANSCRIPTASE ZINC-BINDING DOMAIN-CONTAINING PROTEIN-RELATED-RELATED"/>
    <property type="match status" value="1"/>
</dbReference>
<protein>
    <submittedName>
        <fullName evidence="4">Uncharacterized protein</fullName>
    </submittedName>
</protein>
<reference evidence="4" key="1">
    <citation type="journal article" date="2022" name="Front. Genet.">
        <title>Chromosome-Scale Assembly of the Dendrobium nobile Genome Provides Insights Into the Molecular Mechanism of the Biosynthesis of the Medicinal Active Ingredient of Dendrobium.</title>
        <authorList>
            <person name="Xu Q."/>
            <person name="Niu S.-C."/>
            <person name="Li K.-L."/>
            <person name="Zheng P.-J."/>
            <person name="Zhang X.-J."/>
            <person name="Jia Y."/>
            <person name="Liu Y."/>
            <person name="Niu Y.-X."/>
            <person name="Yu L.-H."/>
            <person name="Chen D.-F."/>
            <person name="Zhang G.-Q."/>
        </authorList>
    </citation>
    <scope>NUCLEOTIDE SEQUENCE</scope>
    <source>
        <tissue evidence="4">Leaf</tissue>
    </source>
</reference>
<proteinExistence type="predicted"/>
<evidence type="ECO:0000259" key="2">
    <source>
        <dbReference type="Pfam" id="PF00078"/>
    </source>
</evidence>
<comment type="caution">
    <text evidence="4">The sequence shown here is derived from an EMBL/GenBank/DDBJ whole genome shotgun (WGS) entry which is preliminary data.</text>
</comment>
<dbReference type="PANTHER" id="PTHR33116:SF78">
    <property type="entry name" value="OS12G0587133 PROTEIN"/>
    <property type="match status" value="1"/>
</dbReference>
<feature type="compositionally biased region" description="Polar residues" evidence="1">
    <location>
        <begin position="518"/>
        <end position="527"/>
    </location>
</feature>
<sequence>MTTEGRRPPTAGGPSEERRSMGRISVGVVRDISSSPPAFGDGKRSFFTGLKTSSMMNKPLIINEGGLMKKKQIVEVPGKGKNKIMEGILENSGETIKNQFEKEAGNITVPVIASIASVGMKELESIMISNHFQKNSNALKEIIDIAEEGISKDYKTPSAEREKVRSCSSGELGKCEEMFEVMPQRSSSANNQNAWNRNKNIKVADLDYGDCYSEDGSTVKLHKEKVCENTMKLNKSLVVKIFGENIIFSSISYELRRQWGVFGKFHLTILGKGWVLCSFFENEHLEAVLNNGPWFVSGNIIEGLSAPIWIRLPNLPLFCWDEVNICRIASMVGKPYLIDGNMFQWSRREFGRICVRIKLNDKLPTGVWVEGEEVADIQNSAVNVNTSDSYGPWLLVNYGKKNANKVWNRRRAGLMYKNKQNPQQKQYVADKKTSNIEAVPTEQVPDKKIAEIPSENAAIEIISETDSLIPIKNSFNILEELEEGEFLDDNPIIKVPDRKEQESPLTANKEEMIKINSDGFTSNSIGNKGNEDSSQSSKKKISNQLKNLGPINASTRSRRREMVEKGEQEREVLPSTLKSVPSSGLSGGILILWNTNSVTFSIEASSKQMVIGDIKLFNNFNCKVFMAYGSTEVSKRRELWSMIDSYSNHDYPMILGGDFNCLLCKEDKVGGRKFSYQQSSRDMEECLLNNNLHEVNFIGPRYTWCNNKIGGARILERLDRCFVNSIALSSPYQLIERHLARIVSDHCPILLQFKSFNKNVSKMIKFENCWASYQASYGVVKKEWCRNYQGNYSQILNKKFKRSLKSLFFWSKFKLKDLNKLKDDLMEEIMVLQSKEASQGHLNDQDCWKLKEKVMELNSTLARLNTWWKQRAKVNWLKEGDGNSRFFHNHASARRNVNKIIKIKDEDGNMIEDQVHMEEVFMRFFQKKWDFRKSNLEGWPNPTNCLNEQDRGILEEDLSMAEVLNVLKQLEENTSPGLVAFKVDMEQAYDSMAWDSLKGVLEYFKFPPHFSKLIMECVINPMFSIIINGNCSNWIQARSGFRQEGPRISHLLYADDVIMFSKANKKEVTGVKIILHKFCEWTGQKINYSKSIIMLKKEDFQSIIDKAFKKLNQWGNKYLSLPGKIILVKSVLLALPIYHSTHSLVSKKILAELDKICRNFIWDKKNGSKGMHYVNWNDMCKPIEYGCRGLHSNLSIPPVLRARLAWRYMQEDNILLHFVLDAKYGKNLLKVNHNGYNSTAFKILNEGFKSLFPIVKWEITNGKSVDAFKDIWILDKSLNMWPTFVISVENRPFLVETFISEGKWNANELNKTFGKELIEIIMKIQICKDKNADSLVLINQNLGKMIPGLIRKVQNSELEPDMLWKWIKKANLNSRVENFWWRLKRNAIPSMHFLCYRRIAVNAQCPRGCECNEDMEHIIWDCSKIKEIIQHLNRWGFGFPIFTSCEQCLKWLEDNVSNKRMMVNLYCNLVFLSWKSRNKLIHGDIEDNSSFLASEAIVQASISNKISSSNLGFWDVNQSSRLSNS</sequence>
<evidence type="ECO:0000313" key="4">
    <source>
        <dbReference type="EMBL" id="KAI0524527.1"/>
    </source>
</evidence>
<dbReference type="InterPro" id="IPR036691">
    <property type="entry name" value="Endo/exonu/phosph_ase_sf"/>
</dbReference>
<dbReference type="Gene3D" id="3.60.10.10">
    <property type="entry name" value="Endonuclease/exonuclease/phosphatase"/>
    <property type="match status" value="1"/>
</dbReference>
<feature type="domain" description="DUF4283" evidence="3">
    <location>
        <begin position="232"/>
        <end position="299"/>
    </location>
</feature>
<dbReference type="InterPro" id="IPR000477">
    <property type="entry name" value="RT_dom"/>
</dbReference>
<feature type="region of interest" description="Disordered" evidence="1">
    <location>
        <begin position="497"/>
        <end position="577"/>
    </location>
</feature>
<name>A0A8T3C4A6_DENNO</name>